<dbReference type="GO" id="GO:0016020">
    <property type="term" value="C:membrane"/>
    <property type="evidence" value="ECO:0007669"/>
    <property type="project" value="InterPro"/>
</dbReference>
<dbReference type="PROSITE" id="PS50111">
    <property type="entry name" value="CHEMOTAXIS_TRANSDUC_2"/>
    <property type="match status" value="1"/>
</dbReference>
<dbReference type="GO" id="GO:0004888">
    <property type="term" value="F:transmembrane signaling receptor activity"/>
    <property type="evidence" value="ECO:0007669"/>
    <property type="project" value="InterPro"/>
</dbReference>
<evidence type="ECO:0000313" key="6">
    <source>
        <dbReference type="Proteomes" id="UP000026714"/>
    </source>
</evidence>
<dbReference type="InterPro" id="IPR004090">
    <property type="entry name" value="Chemotax_Me-accpt_rcpt"/>
</dbReference>
<feature type="domain" description="Methyl-accepting transducer" evidence="4">
    <location>
        <begin position="34"/>
        <end position="258"/>
    </location>
</feature>
<dbReference type="eggNOG" id="COG0840">
    <property type="taxonomic scope" value="Bacteria"/>
</dbReference>
<comment type="similarity">
    <text evidence="2">Belongs to the methyl-accepting chemotaxis (MCP) protein family.</text>
</comment>
<sequence length="454" mass="49149">MWKLLHGRRADADKALNPASDGPAMPPVLSEKGVVQRIAAQVSNIGRDAAETRGVIEDAKRDAATHLASLQQLEQWLREVEQSQRAIGEASGATRDAVVRARTEVEQVAGEVSSIVEVLRQVASAASDIGQIALQTRLVAFNASVEAKRAGEAGRGFGVVADAVKDLAGRVETSSRTIMSTLTDLDQRIESFSREIRSGGEGAAQGAIHRAFAEVEVSVGRIDETAGRSATTVQQVCERSQQLSSGISHAFDGLDVALDCSDRFLSVSETLIDELAGCGVETTDTPMIAQAQRAAADMSRLLEQAVQQGHISAQALFDVRYQPLEGTQPEQFLAAFSPLAEKLFPAIQEKVLGSSDKIAFCIAVDRNGYVPVHNTIYCQPQRPGDIAWNTANSRYRRIFNDRTGLASARNERPFLVQTYRRDMGGGKHVMLKEASAPIIVQGRHWGGLRIGYRF</sequence>
<dbReference type="STRING" id="34103.SAMN05421778_10342"/>
<comment type="caution">
    <text evidence="5">The sequence shown here is derived from an EMBL/GenBank/DDBJ whole genome shotgun (WGS) entry which is preliminary data.</text>
</comment>
<dbReference type="RefSeq" id="WP_037482638.1">
    <property type="nucleotide sequence ID" value="NZ_AZRA01000066.1"/>
</dbReference>
<dbReference type="Proteomes" id="UP000026714">
    <property type="component" value="Unassembled WGS sequence"/>
</dbReference>
<organism evidence="5 6">
    <name type="scientific">Sphaerotilus natans subsp. natans DSM 6575</name>
    <dbReference type="NCBI Taxonomy" id="1286631"/>
    <lineage>
        <taxon>Bacteria</taxon>
        <taxon>Pseudomonadati</taxon>
        <taxon>Pseudomonadota</taxon>
        <taxon>Betaproteobacteria</taxon>
        <taxon>Burkholderiales</taxon>
        <taxon>Sphaerotilaceae</taxon>
        <taxon>Sphaerotilus</taxon>
    </lineage>
</organism>
<evidence type="ECO:0000256" key="3">
    <source>
        <dbReference type="PROSITE-ProRule" id="PRU00284"/>
    </source>
</evidence>
<accession>A0A059KK44</accession>
<gene>
    <name evidence="5" type="ORF">X805_25710</name>
</gene>
<dbReference type="GO" id="GO:0006935">
    <property type="term" value="P:chemotaxis"/>
    <property type="evidence" value="ECO:0007669"/>
    <property type="project" value="InterPro"/>
</dbReference>
<reference evidence="5 6" key="1">
    <citation type="journal article" date="2014" name="FEMS Microbiol. Ecol.">
        <title>Sphaerotilus natans encrusted with nanoball-shaped Fe(III) oxide minerals formed by nitrate-reducing mixotrophic Fe(II) oxidation.</title>
        <authorList>
            <person name="Park S."/>
            <person name="Kim D.H."/>
            <person name="Lee J.H."/>
            <person name="Hur H.G."/>
        </authorList>
    </citation>
    <scope>NUCLEOTIDE SEQUENCE [LARGE SCALE GENOMIC DNA]</scope>
    <source>
        <strain evidence="5 6">DSM 6575</strain>
    </source>
</reference>
<dbReference type="Gene3D" id="1.10.287.950">
    <property type="entry name" value="Methyl-accepting chemotaxis protein"/>
    <property type="match status" value="1"/>
</dbReference>
<dbReference type="EMBL" id="AZRA01000066">
    <property type="protein sequence ID" value="KDB51842.1"/>
    <property type="molecule type" value="Genomic_DNA"/>
</dbReference>
<dbReference type="PANTHER" id="PTHR32089:SF112">
    <property type="entry name" value="LYSOZYME-LIKE PROTEIN-RELATED"/>
    <property type="match status" value="1"/>
</dbReference>
<dbReference type="SMART" id="SM00283">
    <property type="entry name" value="MA"/>
    <property type="match status" value="1"/>
</dbReference>
<proteinExistence type="inferred from homology"/>
<protein>
    <submittedName>
        <fullName evidence="5">Methyl-accepting chemotaxis sensory transducer</fullName>
    </submittedName>
</protein>
<keyword evidence="1 3" id="KW-0807">Transducer</keyword>
<evidence type="ECO:0000256" key="1">
    <source>
        <dbReference type="ARBA" id="ARBA00023224"/>
    </source>
</evidence>
<dbReference type="InterPro" id="IPR004089">
    <property type="entry name" value="MCPsignal_dom"/>
</dbReference>
<dbReference type="AlphaFoldDB" id="A0A059KK44"/>
<dbReference type="PRINTS" id="PR00260">
    <property type="entry name" value="CHEMTRNSDUCR"/>
</dbReference>
<evidence type="ECO:0000256" key="2">
    <source>
        <dbReference type="ARBA" id="ARBA00029447"/>
    </source>
</evidence>
<dbReference type="GO" id="GO:0007165">
    <property type="term" value="P:signal transduction"/>
    <property type="evidence" value="ECO:0007669"/>
    <property type="project" value="UniProtKB-KW"/>
</dbReference>
<evidence type="ECO:0000259" key="4">
    <source>
        <dbReference type="PROSITE" id="PS50111"/>
    </source>
</evidence>
<dbReference type="SUPFAM" id="SSF58104">
    <property type="entry name" value="Methyl-accepting chemotaxis protein (MCP) signaling domain"/>
    <property type="match status" value="1"/>
</dbReference>
<dbReference type="PANTHER" id="PTHR32089">
    <property type="entry name" value="METHYL-ACCEPTING CHEMOTAXIS PROTEIN MCPB"/>
    <property type="match status" value="1"/>
</dbReference>
<evidence type="ECO:0000313" key="5">
    <source>
        <dbReference type="EMBL" id="KDB51842.1"/>
    </source>
</evidence>
<dbReference type="PATRIC" id="fig|1286631.3.peg.2518"/>
<dbReference type="Pfam" id="PF00015">
    <property type="entry name" value="MCPsignal"/>
    <property type="match status" value="1"/>
</dbReference>
<name>A0A059KK44_9BURK</name>
<keyword evidence="6" id="KW-1185">Reference proteome</keyword>